<accession>Q21Q41</accession>
<keyword evidence="1" id="KW-0614">Plasmid</keyword>
<dbReference type="KEGG" id="rfr:Rfer_4418"/>
<dbReference type="HOGENOM" id="CLU_2540345_0_0_4"/>
<geneLocation type="plasmid" evidence="2">
    <name>pDSM15236</name>
</geneLocation>
<name>Q21Q41_ALBFT</name>
<evidence type="ECO:0000313" key="1">
    <source>
        <dbReference type="EMBL" id="ABD72104.1"/>
    </source>
</evidence>
<dbReference type="AlphaFoldDB" id="Q21Q41"/>
<organism evidence="1 2">
    <name type="scientific">Albidiferax ferrireducens (strain ATCC BAA-621 / DSM 15236 / T118)</name>
    <name type="common">Rhodoferax ferrireducens</name>
    <dbReference type="NCBI Taxonomy" id="338969"/>
    <lineage>
        <taxon>Bacteria</taxon>
        <taxon>Pseudomonadati</taxon>
        <taxon>Pseudomonadota</taxon>
        <taxon>Betaproteobacteria</taxon>
        <taxon>Burkholderiales</taxon>
        <taxon>Comamonadaceae</taxon>
        <taxon>Rhodoferax</taxon>
    </lineage>
</organism>
<dbReference type="Proteomes" id="UP000008332">
    <property type="component" value="Plasmid unnamed1"/>
</dbReference>
<sequence>MHAQQSIKSTIHRKTAMREQIIQRVAVLCERQQQEKARSVQMFGGFGPEVAVPPDITLLNDESLLALLEELVTQWVCRNSAVV</sequence>
<proteinExistence type="predicted"/>
<dbReference type="EMBL" id="CP000268">
    <property type="protein sequence ID" value="ABD72104.1"/>
    <property type="molecule type" value="Genomic_DNA"/>
</dbReference>
<reference evidence="2" key="1">
    <citation type="submission" date="2006-02" db="EMBL/GenBank/DDBJ databases">
        <title>Complete sequence of plasmid 1 of Rhodoferax ferrireducens DSM 15236.</title>
        <authorList>
            <person name="Copeland A."/>
            <person name="Lucas S."/>
            <person name="Lapidus A."/>
            <person name="Barry K."/>
            <person name="Detter J.C."/>
            <person name="Glavina del Rio T."/>
            <person name="Hammon N."/>
            <person name="Israni S."/>
            <person name="Pitluck S."/>
            <person name="Brettin T."/>
            <person name="Bruce D."/>
            <person name="Han C."/>
            <person name="Tapia R."/>
            <person name="Gilna P."/>
            <person name="Kiss H."/>
            <person name="Schmutz J."/>
            <person name="Larimer F."/>
            <person name="Land M."/>
            <person name="Kyrpides N."/>
            <person name="Ivanova N."/>
            <person name="Richardson P."/>
        </authorList>
    </citation>
    <scope>NUCLEOTIDE SEQUENCE [LARGE SCALE GENOMIC DNA]</scope>
    <source>
        <strain evidence="2">ATCC BAA-621 / DSM 15236 / T118</strain>
        <plasmid evidence="2">Plasmid pDSM15236</plasmid>
    </source>
</reference>
<gene>
    <name evidence="1" type="ordered locus">Rfer_4418</name>
</gene>
<protein>
    <submittedName>
        <fullName evidence="1">Uncharacterized protein</fullName>
    </submittedName>
</protein>
<evidence type="ECO:0000313" key="2">
    <source>
        <dbReference type="Proteomes" id="UP000008332"/>
    </source>
</evidence>
<keyword evidence="2" id="KW-1185">Reference proteome</keyword>